<feature type="transmembrane region" description="Helical" evidence="1">
    <location>
        <begin position="258"/>
        <end position="276"/>
    </location>
</feature>
<keyword evidence="1" id="KW-0812">Transmembrane</keyword>
<evidence type="ECO:0000313" key="3">
    <source>
        <dbReference type="Proteomes" id="UP000243605"/>
    </source>
</evidence>
<feature type="transmembrane region" description="Helical" evidence="1">
    <location>
        <begin position="195"/>
        <end position="214"/>
    </location>
</feature>
<evidence type="ECO:0000256" key="1">
    <source>
        <dbReference type="SAM" id="Phobius"/>
    </source>
</evidence>
<protein>
    <recommendedName>
        <fullName evidence="4">DUF4129 domain-containing protein</fullName>
    </recommendedName>
</protein>
<reference evidence="2 3" key="1">
    <citation type="submission" date="2016-10" db="EMBL/GenBank/DDBJ databases">
        <authorList>
            <person name="Varghese N."/>
            <person name="Submissions S."/>
        </authorList>
    </citation>
    <scope>NUCLEOTIDE SEQUENCE [LARGE SCALE GENOMIC DNA]</scope>
    <source>
        <strain evidence="2 3">IBRC-M10081</strain>
    </source>
</reference>
<dbReference type="RefSeq" id="WP_091474496.1">
    <property type="nucleotide sequence ID" value="NZ_FOIT01000002.1"/>
</dbReference>
<evidence type="ECO:0000313" key="2">
    <source>
        <dbReference type="EMBL" id="SEV95883.1"/>
    </source>
</evidence>
<evidence type="ECO:0008006" key="4">
    <source>
        <dbReference type="Google" id="ProtNLM"/>
    </source>
</evidence>
<keyword evidence="1" id="KW-0472">Membrane</keyword>
<feature type="transmembrane region" description="Helical" evidence="1">
    <location>
        <begin position="37"/>
        <end position="55"/>
    </location>
</feature>
<feature type="transmembrane region" description="Helical" evidence="1">
    <location>
        <begin position="136"/>
        <end position="157"/>
    </location>
</feature>
<proteinExistence type="predicted"/>
<dbReference type="Proteomes" id="UP000243605">
    <property type="component" value="Unassembled WGS sequence"/>
</dbReference>
<feature type="transmembrane region" description="Helical" evidence="1">
    <location>
        <begin position="7"/>
        <end position="31"/>
    </location>
</feature>
<feature type="transmembrane region" description="Helical" evidence="1">
    <location>
        <begin position="109"/>
        <end position="129"/>
    </location>
</feature>
<feature type="transmembrane region" description="Helical" evidence="1">
    <location>
        <begin position="169"/>
        <end position="188"/>
    </location>
</feature>
<dbReference type="AlphaFoldDB" id="A0A662Z4N2"/>
<keyword evidence="1" id="KW-1133">Transmembrane helix</keyword>
<dbReference type="OrthoDB" id="2352496at2"/>
<keyword evidence="3" id="KW-1185">Reference proteome</keyword>
<organism evidence="2 3">
    <name type="scientific">Aliicoccus persicus</name>
    <dbReference type="NCBI Taxonomy" id="930138"/>
    <lineage>
        <taxon>Bacteria</taxon>
        <taxon>Bacillati</taxon>
        <taxon>Bacillota</taxon>
        <taxon>Bacilli</taxon>
        <taxon>Bacillales</taxon>
        <taxon>Staphylococcaceae</taxon>
        <taxon>Aliicoccus</taxon>
    </lineage>
</organism>
<sequence>MKPKISLNFILQYTTTAFMWLLIVVTLNMLNQKPDNALSYGIIVLLMLAAYYLFFKDKGRRLIYIMFPIAAIAMWLLDYHWTAVLIGAFLPIVKLEYLHHDEQTSRLEISMMISFIIVMTLNFISFSVIEDYMMWLYAIVIAQVVFYFIGRFLVLMYKNGREFRDNLKIFIVGILSFVSLGLLLGFSFRYVIQYGTYVILFLLNGFIVLLRPIFAGLENVELDYPQSEDEPEELGEDQQEEEVTQATGELPIDLPMELITVVALIIIAIIALVIYFKRRGDLSRKESGEKDTKNTVKHVEPRETKYSFKDYETPDDKVRKVYFEFEKWLAKNDIGRYHNETISDWLKRHDFVSIIQSEDFDTYRKVRYYGERVDEAEFKQFVKCIDEIKTAITETHLKSTD</sequence>
<name>A0A662Z4N2_9STAP</name>
<gene>
    <name evidence="2" type="ORF">SAMN05192557_1004</name>
</gene>
<accession>A0A662Z4N2</accession>
<feature type="transmembrane region" description="Helical" evidence="1">
    <location>
        <begin position="62"/>
        <end position="89"/>
    </location>
</feature>
<dbReference type="EMBL" id="FOIT01000002">
    <property type="protein sequence ID" value="SEV95883.1"/>
    <property type="molecule type" value="Genomic_DNA"/>
</dbReference>